<organism evidence="2 3">
    <name type="scientific">Parahaliea mediterranea</name>
    <dbReference type="NCBI Taxonomy" id="651086"/>
    <lineage>
        <taxon>Bacteria</taxon>
        <taxon>Pseudomonadati</taxon>
        <taxon>Pseudomonadota</taxon>
        <taxon>Gammaproteobacteria</taxon>
        <taxon>Cellvibrionales</taxon>
        <taxon>Halieaceae</taxon>
        <taxon>Parahaliea</taxon>
    </lineage>
</organism>
<dbReference type="AlphaFoldDB" id="A0A939DHU2"/>
<feature type="domain" description="Beta-lactamase-related" evidence="1">
    <location>
        <begin position="36"/>
        <end position="362"/>
    </location>
</feature>
<gene>
    <name evidence="2" type="ORF">JYP50_16015</name>
</gene>
<protein>
    <submittedName>
        <fullName evidence="2">Serine hydrolase</fullName>
    </submittedName>
</protein>
<evidence type="ECO:0000313" key="2">
    <source>
        <dbReference type="EMBL" id="MBN7798116.1"/>
    </source>
</evidence>
<evidence type="ECO:0000313" key="3">
    <source>
        <dbReference type="Proteomes" id="UP000664303"/>
    </source>
</evidence>
<comment type="caution">
    <text evidence="2">The sequence shown here is derived from an EMBL/GenBank/DDBJ whole genome shotgun (WGS) entry which is preliminary data.</text>
</comment>
<proteinExistence type="predicted"/>
<accession>A0A939DHU2</accession>
<dbReference type="Proteomes" id="UP000664303">
    <property type="component" value="Unassembled WGS sequence"/>
</dbReference>
<dbReference type="SUPFAM" id="SSF56601">
    <property type="entry name" value="beta-lactamase/transpeptidase-like"/>
    <property type="match status" value="1"/>
</dbReference>
<reference evidence="2" key="1">
    <citation type="submission" date="2021-02" db="EMBL/GenBank/DDBJ databases">
        <title>PHA producing bacteria isolated from coastal sediment in Guangdong, Shenzhen.</title>
        <authorList>
            <person name="Zheng W."/>
            <person name="Yu S."/>
            <person name="Huang Y."/>
        </authorList>
    </citation>
    <scope>NUCLEOTIDE SEQUENCE</scope>
    <source>
        <strain evidence="2">TN14-10</strain>
    </source>
</reference>
<name>A0A939DHU2_9GAMM</name>
<keyword evidence="2" id="KW-0378">Hydrolase</keyword>
<evidence type="ECO:0000259" key="1">
    <source>
        <dbReference type="Pfam" id="PF00144"/>
    </source>
</evidence>
<dbReference type="GO" id="GO:0016787">
    <property type="term" value="F:hydrolase activity"/>
    <property type="evidence" value="ECO:0007669"/>
    <property type="project" value="UniProtKB-KW"/>
</dbReference>
<dbReference type="EMBL" id="JAFKCZ010000012">
    <property type="protein sequence ID" value="MBN7798116.1"/>
    <property type="molecule type" value="Genomic_DNA"/>
</dbReference>
<keyword evidence="3" id="KW-1185">Reference proteome</keyword>
<dbReference type="Gene3D" id="3.40.710.10">
    <property type="entry name" value="DD-peptidase/beta-lactamase superfamily"/>
    <property type="match status" value="1"/>
</dbReference>
<dbReference type="PANTHER" id="PTHR46825:SF15">
    <property type="entry name" value="BETA-LACTAMASE-RELATED DOMAIN-CONTAINING PROTEIN"/>
    <property type="match status" value="1"/>
</dbReference>
<sequence>MRIILTVLLVLASGVGTAFGRPAGSVAADLEGLDTHVNELLSLSQVPGVAVAVVKTGEAPLVRGYGSRIVDGESDVDGDTVFAIGSMTKHITATALGILVEEGKLDWEAPLTGYLPELSFSDPYLSANLNLVDALSHRSGLARADLIWFARPGASRSEMLSVIERIPVEQAFRASYLYNNFLYLAAGQTIPRVTDGSWDDFLAQRLFEPLAMARSGTSNASLGSLDNVAMPHYFTPDGAVTTDYFDLAHVGPAGAVYSSAADMVKWCRAQLEPEQWESRIPGLTAALRATRQPRNFMALEDEGHAGNRHKAYALGLERMNYGPSQVMYTHGGAIQGMASNIAFVPEAGLCVAVLTNGETGSGVRYALTDWIMDRLLGLPAADDSALRAKLEQQRGRYLGAGQLHAAARDPSVAPPFALEAMAGEYDNPVYGRLSITLENGVLRTRYGSAFHGELQAYRGATFDVVPDDRARRQTMPAPFSLSANVEKSGVVESVLLQMPGPQKDGIRFQRVPENAER</sequence>
<dbReference type="InterPro" id="IPR001466">
    <property type="entry name" value="Beta-lactam-related"/>
</dbReference>
<dbReference type="Pfam" id="PF00144">
    <property type="entry name" value="Beta-lactamase"/>
    <property type="match status" value="1"/>
</dbReference>
<dbReference type="InterPro" id="IPR050491">
    <property type="entry name" value="AmpC-like"/>
</dbReference>
<dbReference type="RefSeq" id="WP_206561561.1">
    <property type="nucleotide sequence ID" value="NZ_JAFKCZ010000012.1"/>
</dbReference>
<dbReference type="InterPro" id="IPR012338">
    <property type="entry name" value="Beta-lactam/transpept-like"/>
</dbReference>
<dbReference type="PANTHER" id="PTHR46825">
    <property type="entry name" value="D-ALANYL-D-ALANINE-CARBOXYPEPTIDASE/ENDOPEPTIDASE AMPH"/>
    <property type="match status" value="1"/>
</dbReference>
<dbReference type="Gene3D" id="2.40.128.600">
    <property type="match status" value="1"/>
</dbReference>